<gene>
    <name evidence="4" type="ORF">ABT57_09100</name>
</gene>
<organism evidence="4 5">
    <name type="scientific">Photobacterium ganghwense</name>
    <dbReference type="NCBI Taxonomy" id="320778"/>
    <lineage>
        <taxon>Bacteria</taxon>
        <taxon>Pseudomonadati</taxon>
        <taxon>Pseudomonadota</taxon>
        <taxon>Gammaproteobacteria</taxon>
        <taxon>Vibrionales</taxon>
        <taxon>Vibrionaceae</taxon>
        <taxon>Photobacterium</taxon>
    </lineage>
</organism>
<proteinExistence type="predicted"/>
<keyword evidence="5" id="KW-1185">Reference proteome</keyword>
<evidence type="ECO:0000259" key="3">
    <source>
        <dbReference type="Pfam" id="PF13229"/>
    </source>
</evidence>
<dbReference type="AlphaFoldDB" id="A0A0J1K641"/>
<dbReference type="PATRIC" id="fig|320778.3.peg.1979"/>
<dbReference type="Pfam" id="PF13229">
    <property type="entry name" value="Beta_helix"/>
    <property type="match status" value="1"/>
</dbReference>
<dbReference type="EMBL" id="LDOU01000007">
    <property type="protein sequence ID" value="KLV09832.1"/>
    <property type="molecule type" value="Genomic_DNA"/>
</dbReference>
<dbReference type="SUPFAM" id="SSF51126">
    <property type="entry name" value="Pectin lyase-like"/>
    <property type="match status" value="1"/>
</dbReference>
<feature type="compositionally biased region" description="Low complexity" evidence="1">
    <location>
        <begin position="50"/>
        <end position="60"/>
    </location>
</feature>
<feature type="domain" description="Right handed beta helix" evidence="3">
    <location>
        <begin position="126"/>
        <end position="262"/>
    </location>
</feature>
<accession>A0A0J1K641</accession>
<name>A0A0J1K641_9GAMM</name>
<comment type="caution">
    <text evidence="4">The sequence shown here is derived from an EMBL/GenBank/DDBJ whole genome shotgun (WGS) entry which is preliminary data.</text>
</comment>
<dbReference type="Proteomes" id="UP000035909">
    <property type="component" value="Unassembled WGS sequence"/>
</dbReference>
<sequence length="405" mass="42797">MNTTTLGLKPHSKHRLKPWRVSLLIASVFLMACGGSGGAEAKPSEDKGKPTTPGKPNKPTQPETPDTDTGNGSEGGDEPVAPENPYEPEVPVEAGQISVDGTLYNDIAAAQSAIQPGSLVVLGSGVYSQGLYIGHDDVTVQGSEGTHFKGAAIQGKGTFVVDGNNVVIEGIECSGVSVPDQNGACVRQQGQDLMLSNVYFHDSEQGVLSAQGSGKLTIEYSRFEQLGKAGRAHAVYSNNDSLEIRYSRFYSSKDQGHEIKSRAPRTLIEYSEIASLSGVDSRLADVSNGGALTIRNSVLEQGPNTSNYQLIGFGLEGMTNSVAPSVVLENNIVLLERANGNVFLGLPSDSSGISISITGNDFIGEAKFNDKDQHNIPANNRLFTDRTSYGLGAFPELPDIGVQTP</sequence>
<dbReference type="InterPro" id="IPR012334">
    <property type="entry name" value="Pectin_lyas_fold"/>
</dbReference>
<feature type="signal peptide" evidence="2">
    <location>
        <begin position="1"/>
        <end position="41"/>
    </location>
</feature>
<dbReference type="STRING" id="320778.ABT57_09100"/>
<protein>
    <recommendedName>
        <fullName evidence="3">Right handed beta helix domain-containing protein</fullName>
    </recommendedName>
</protein>
<feature type="region of interest" description="Disordered" evidence="1">
    <location>
        <begin position="36"/>
        <end position="88"/>
    </location>
</feature>
<feature type="chain" id="PRO_5005253997" description="Right handed beta helix domain-containing protein" evidence="2">
    <location>
        <begin position="42"/>
        <end position="405"/>
    </location>
</feature>
<reference evidence="4 5" key="1">
    <citation type="submission" date="2015-05" db="EMBL/GenBank/DDBJ databases">
        <title>Photobacterium galathea sp. nov.</title>
        <authorList>
            <person name="Machado H."/>
            <person name="Gram L."/>
        </authorList>
    </citation>
    <scope>NUCLEOTIDE SEQUENCE [LARGE SCALE GENOMIC DNA]</scope>
    <source>
        <strain evidence="4 5">DSM 22954</strain>
    </source>
</reference>
<feature type="compositionally biased region" description="Low complexity" evidence="1">
    <location>
        <begin position="78"/>
        <end position="88"/>
    </location>
</feature>
<dbReference type="InterPro" id="IPR011050">
    <property type="entry name" value="Pectin_lyase_fold/virulence"/>
</dbReference>
<evidence type="ECO:0000256" key="1">
    <source>
        <dbReference type="SAM" id="MobiDB-lite"/>
    </source>
</evidence>
<evidence type="ECO:0000256" key="2">
    <source>
        <dbReference type="SAM" id="SignalP"/>
    </source>
</evidence>
<dbReference type="Gene3D" id="2.160.20.10">
    <property type="entry name" value="Single-stranded right-handed beta-helix, Pectin lyase-like"/>
    <property type="match status" value="1"/>
</dbReference>
<evidence type="ECO:0000313" key="4">
    <source>
        <dbReference type="EMBL" id="KLV09832.1"/>
    </source>
</evidence>
<keyword evidence="2" id="KW-0732">Signal</keyword>
<feature type="compositionally biased region" description="Polar residues" evidence="1">
    <location>
        <begin position="61"/>
        <end position="71"/>
    </location>
</feature>
<evidence type="ECO:0000313" key="5">
    <source>
        <dbReference type="Proteomes" id="UP000035909"/>
    </source>
</evidence>
<dbReference type="RefSeq" id="WP_047884921.1">
    <property type="nucleotide sequence ID" value="NZ_LDOU01000007.1"/>
</dbReference>
<dbReference type="OrthoDB" id="7055135at2"/>
<dbReference type="InterPro" id="IPR039448">
    <property type="entry name" value="Beta_helix"/>
</dbReference>